<dbReference type="Gene3D" id="3.40.630.190">
    <property type="entry name" value="LCP protein"/>
    <property type="match status" value="1"/>
</dbReference>
<evidence type="ECO:0000256" key="3">
    <source>
        <dbReference type="SAM" id="Phobius"/>
    </source>
</evidence>
<evidence type="ECO:0000313" key="5">
    <source>
        <dbReference type="EMBL" id="SDG26236.1"/>
    </source>
</evidence>
<gene>
    <name evidence="5" type="ORF">SAMN05660324_2158</name>
</gene>
<feature type="transmembrane region" description="Helical" evidence="3">
    <location>
        <begin position="56"/>
        <end position="79"/>
    </location>
</feature>
<evidence type="ECO:0000259" key="4">
    <source>
        <dbReference type="Pfam" id="PF03816"/>
    </source>
</evidence>
<feature type="region of interest" description="Disordered" evidence="2">
    <location>
        <begin position="1"/>
        <end position="51"/>
    </location>
</feature>
<dbReference type="Proteomes" id="UP000198863">
    <property type="component" value="Unassembled WGS sequence"/>
</dbReference>
<accession>A0A1G7SSY2</accession>
<organism evidence="5 6">
    <name type="scientific">Klenkia brasiliensis</name>
    <dbReference type="NCBI Taxonomy" id="333142"/>
    <lineage>
        <taxon>Bacteria</taxon>
        <taxon>Bacillati</taxon>
        <taxon>Actinomycetota</taxon>
        <taxon>Actinomycetes</taxon>
        <taxon>Geodermatophilales</taxon>
        <taxon>Geodermatophilaceae</taxon>
        <taxon>Klenkia</taxon>
    </lineage>
</organism>
<dbReference type="PANTHER" id="PTHR33392">
    <property type="entry name" value="POLYISOPRENYL-TEICHOIC ACID--PEPTIDOGLYCAN TEICHOIC ACID TRANSFERASE TAGU"/>
    <property type="match status" value="1"/>
</dbReference>
<dbReference type="PANTHER" id="PTHR33392:SF6">
    <property type="entry name" value="POLYISOPRENYL-TEICHOIC ACID--PEPTIDOGLYCAN TEICHOIC ACID TRANSFERASE TAGU"/>
    <property type="match status" value="1"/>
</dbReference>
<dbReference type="AlphaFoldDB" id="A0A1G7SSY2"/>
<dbReference type="InterPro" id="IPR004474">
    <property type="entry name" value="LytR_CpsA_psr"/>
</dbReference>
<feature type="compositionally biased region" description="Low complexity" evidence="2">
    <location>
        <begin position="386"/>
        <end position="423"/>
    </location>
</feature>
<feature type="domain" description="Cell envelope-related transcriptional attenuator" evidence="4">
    <location>
        <begin position="144"/>
        <end position="301"/>
    </location>
</feature>
<keyword evidence="3" id="KW-0812">Transmembrane</keyword>
<name>A0A1G7SSY2_9ACTN</name>
<keyword evidence="6" id="KW-1185">Reference proteome</keyword>
<feature type="compositionally biased region" description="Basic and acidic residues" evidence="2">
    <location>
        <begin position="14"/>
        <end position="30"/>
    </location>
</feature>
<protein>
    <submittedName>
        <fullName evidence="5">Transcriptional attenuator, LytR family</fullName>
    </submittedName>
</protein>
<reference evidence="6" key="1">
    <citation type="submission" date="2016-10" db="EMBL/GenBank/DDBJ databases">
        <authorList>
            <person name="Varghese N."/>
            <person name="Submissions S."/>
        </authorList>
    </citation>
    <scope>NUCLEOTIDE SEQUENCE [LARGE SCALE GENOMIC DNA]</scope>
    <source>
        <strain evidence="6">DSM 44526</strain>
    </source>
</reference>
<dbReference type="Pfam" id="PF03816">
    <property type="entry name" value="LytR_cpsA_psr"/>
    <property type="match status" value="1"/>
</dbReference>
<feature type="region of interest" description="Disordered" evidence="2">
    <location>
        <begin position="386"/>
        <end position="440"/>
    </location>
</feature>
<feature type="compositionally biased region" description="Polar residues" evidence="2">
    <location>
        <begin position="429"/>
        <end position="440"/>
    </location>
</feature>
<comment type="similarity">
    <text evidence="1">Belongs to the LytR/CpsA/Psr (LCP) family.</text>
</comment>
<evidence type="ECO:0000256" key="2">
    <source>
        <dbReference type="SAM" id="MobiDB-lite"/>
    </source>
</evidence>
<dbReference type="InterPro" id="IPR050922">
    <property type="entry name" value="LytR/CpsA/Psr_CW_biosynth"/>
</dbReference>
<keyword evidence="3" id="KW-0472">Membrane</keyword>
<sequence length="440" mass="44910">MRGEAVSGTGPRDLPARLDPRAGRPPAPREVRRRGARGARGGGPRRGARRRRTSRLLVALRAVAVLCSVAVLAGSGWGWHLLGVAEASVHRGDGLPTDGNTDVNGAAHAGRAMNLLLVGMDSRAGLSDAQEDANSTGGSDGELNTDTMILVHVPADGSGASFVSLPRDTYVGIPGYGEGKLNSAYAHAYDAADGDAQAKDAAGMGLLVQTASQFTGLQIDHYAEVDLAGFLQLSSIVGGVQVDLCQATTDSYSGAAFPAGVQTIGPDQALSFVRQRHGLPQGDIDRTIRQQVYIAGMLRNLLSADVLLDPAQQQRIVARVGDSVTLDRGLDVGDLVGQLQGVRPADLTFQTVPGLVNARVHGADVLQPPAADAVHAFFADLGEPAAPAAAPSGSAPPAAPSSATSSATSSAAPATSAAPAATSGDYDTPQRTAGDTSCID</sequence>
<dbReference type="EMBL" id="FNCF01000003">
    <property type="protein sequence ID" value="SDG26236.1"/>
    <property type="molecule type" value="Genomic_DNA"/>
</dbReference>
<evidence type="ECO:0000313" key="6">
    <source>
        <dbReference type="Proteomes" id="UP000198863"/>
    </source>
</evidence>
<evidence type="ECO:0000256" key="1">
    <source>
        <dbReference type="ARBA" id="ARBA00006068"/>
    </source>
</evidence>
<keyword evidence="3" id="KW-1133">Transmembrane helix</keyword>
<dbReference type="NCBIfam" id="TIGR00350">
    <property type="entry name" value="lytR_cpsA_psr"/>
    <property type="match status" value="1"/>
</dbReference>
<proteinExistence type="inferred from homology"/>